<evidence type="ECO:0000313" key="2">
    <source>
        <dbReference type="Proteomes" id="UP000297729"/>
    </source>
</evidence>
<dbReference type="SUPFAM" id="SSF160246">
    <property type="entry name" value="EspE N-terminal domain-like"/>
    <property type="match status" value="1"/>
</dbReference>
<accession>A0A4Y9SR08</accession>
<dbReference type="InterPro" id="IPR037257">
    <property type="entry name" value="T2SS_E_N_sf"/>
</dbReference>
<sequence length="231" mass="24485">MGWLMNNQHKSMLGQLLIRQKLITEEQLAAAIELQRKTGQRLGDIFAELELITQEHIDSALRKQRRLRIAAAIAASLLAPLETYAATALPAAALSSSAPVTLGREQERALQALTEEELGDTSAQGLSDDLINAVKQAKGNGVAVIGEMGKLLNPVLGFLEADTSMKNVVYDPGKAVATINKDGSLTLSLPSSIGEIAFNNIHVRGTEGSSFGSISIKGIDLSGTTITLGVR</sequence>
<keyword evidence="2" id="KW-1185">Reference proteome</keyword>
<evidence type="ECO:0008006" key="3">
    <source>
        <dbReference type="Google" id="ProtNLM"/>
    </source>
</evidence>
<evidence type="ECO:0000313" key="1">
    <source>
        <dbReference type="EMBL" id="TFW29021.1"/>
    </source>
</evidence>
<proteinExistence type="predicted"/>
<protein>
    <recommendedName>
        <fullName evidence="3">Type II secretion system protein GspE N-terminal domain-containing protein</fullName>
    </recommendedName>
</protein>
<reference evidence="1 2" key="1">
    <citation type="submission" date="2019-03" db="EMBL/GenBank/DDBJ databases">
        <title>Draft Genome Sequence of Duganella callidus sp. nov., a Novel Duganella Species Isolated from Cultivated Soil.</title>
        <authorList>
            <person name="Raths R."/>
            <person name="Peta V."/>
            <person name="Bucking H."/>
        </authorList>
    </citation>
    <scope>NUCLEOTIDE SEQUENCE [LARGE SCALE GENOMIC DNA]</scope>
    <source>
        <strain evidence="1 2">DN04</strain>
    </source>
</reference>
<comment type="caution">
    <text evidence="1">The sequence shown here is derived from an EMBL/GenBank/DDBJ whole genome shotgun (WGS) entry which is preliminary data.</text>
</comment>
<dbReference type="Proteomes" id="UP000297729">
    <property type="component" value="Unassembled WGS sequence"/>
</dbReference>
<dbReference type="EMBL" id="SPVG01000042">
    <property type="protein sequence ID" value="TFW29021.1"/>
    <property type="molecule type" value="Genomic_DNA"/>
</dbReference>
<dbReference type="AlphaFoldDB" id="A0A4Y9SR08"/>
<organism evidence="1 2">
    <name type="scientific">Duganella callida</name>
    <dbReference type="NCBI Taxonomy" id="2561932"/>
    <lineage>
        <taxon>Bacteria</taxon>
        <taxon>Pseudomonadati</taxon>
        <taxon>Pseudomonadota</taxon>
        <taxon>Betaproteobacteria</taxon>
        <taxon>Burkholderiales</taxon>
        <taxon>Oxalobacteraceae</taxon>
        <taxon>Telluria group</taxon>
        <taxon>Duganella</taxon>
    </lineage>
</organism>
<gene>
    <name evidence="1" type="ORF">E4L98_04545</name>
</gene>
<dbReference type="OrthoDB" id="8750002at2"/>
<name>A0A4Y9SR08_9BURK</name>